<evidence type="ECO:0000259" key="1">
    <source>
        <dbReference type="SMART" id="SM00382"/>
    </source>
</evidence>
<dbReference type="EMBL" id="JASNJE010000038">
    <property type="protein sequence ID" value="MDK3075443.1"/>
    <property type="molecule type" value="Genomic_DNA"/>
</dbReference>
<name>A0ABT7FJX2_9RHOB</name>
<evidence type="ECO:0000313" key="2">
    <source>
        <dbReference type="EMBL" id="MDK3075443.1"/>
    </source>
</evidence>
<keyword evidence="2" id="KW-0067">ATP-binding</keyword>
<protein>
    <submittedName>
        <fullName evidence="2">Helicase RepA family protein</fullName>
    </submittedName>
</protein>
<keyword evidence="3" id="KW-1185">Reference proteome</keyword>
<organism evidence="2 3">
    <name type="scientific">Sedimentitalea xiamensis</name>
    <dbReference type="NCBI Taxonomy" id="3050037"/>
    <lineage>
        <taxon>Bacteria</taxon>
        <taxon>Pseudomonadati</taxon>
        <taxon>Pseudomonadota</taxon>
        <taxon>Alphaproteobacteria</taxon>
        <taxon>Rhodobacterales</taxon>
        <taxon>Paracoccaceae</taxon>
        <taxon>Sedimentitalea</taxon>
    </lineage>
</organism>
<dbReference type="Gene3D" id="3.40.50.300">
    <property type="entry name" value="P-loop containing nucleotide triphosphate hydrolases"/>
    <property type="match status" value="1"/>
</dbReference>
<gene>
    <name evidence="2" type="ORF">QO034_20415</name>
</gene>
<reference evidence="2 3" key="1">
    <citation type="submission" date="2023-05" db="EMBL/GenBank/DDBJ databases">
        <title>Sedimentitalea sp. nov. JM2-8.</title>
        <authorList>
            <person name="Huang J."/>
        </authorList>
    </citation>
    <scope>NUCLEOTIDE SEQUENCE [LARGE SCALE GENOMIC DNA]</scope>
    <source>
        <strain evidence="2 3">JM2-8</strain>
    </source>
</reference>
<dbReference type="InterPro" id="IPR027417">
    <property type="entry name" value="P-loop_NTPase"/>
</dbReference>
<dbReference type="GO" id="GO:0004386">
    <property type="term" value="F:helicase activity"/>
    <property type="evidence" value="ECO:0007669"/>
    <property type="project" value="UniProtKB-KW"/>
</dbReference>
<dbReference type="SMART" id="SM00382">
    <property type="entry name" value="AAA"/>
    <property type="match status" value="1"/>
</dbReference>
<comment type="caution">
    <text evidence="2">The sequence shown here is derived from an EMBL/GenBank/DDBJ whole genome shotgun (WGS) entry which is preliminary data.</text>
</comment>
<evidence type="ECO:0000313" key="3">
    <source>
        <dbReference type="Proteomes" id="UP001227126"/>
    </source>
</evidence>
<sequence>MNKVVRDRLAHLKGQVRSAREAQADLDPNYLIKGWLMGGATSVIYGPSNVGKTFLALKIAQAVASGTDWFGCKTRRQHVLYAAAEGGRAFENRVAALRAAEFDWITHPFDFHANAIDAQVLAHLYNEMNPNPAPGLIIIDTLARVMAAGDENSSVDMGLLIRNVDTLARMTGAHVMLIHHTGKDTALGARGHSSLRAAIDTEIELSRDEESGVISVMSRKQRDIGMGRDAYYSLAEVHLGTDPDGDAVTTCIVAEAEAQEPVVKDKRRPLKGHQQVAHQALLDALRDHGQKRSGPDFPGKPVVHVDHWREACKLHGLLNNPKSKDGGRNAYKRAKEWLMNSDYVRSYQDYWWVC</sequence>
<proteinExistence type="predicted"/>
<keyword evidence="2" id="KW-0347">Helicase</keyword>
<feature type="domain" description="AAA+ ATPase" evidence="1">
    <location>
        <begin position="38"/>
        <end position="209"/>
    </location>
</feature>
<dbReference type="RefSeq" id="WP_284487370.1">
    <property type="nucleotide sequence ID" value="NZ_JASNJE010000038.1"/>
</dbReference>
<accession>A0ABT7FJX2</accession>
<dbReference type="InterPro" id="IPR038724">
    <property type="entry name" value="RepA"/>
</dbReference>
<dbReference type="SUPFAM" id="SSF52540">
    <property type="entry name" value="P-loop containing nucleoside triphosphate hydrolases"/>
    <property type="match status" value="1"/>
</dbReference>
<dbReference type="Proteomes" id="UP001227126">
    <property type="component" value="Unassembled WGS sequence"/>
</dbReference>
<dbReference type="InterPro" id="IPR003593">
    <property type="entry name" value="AAA+_ATPase"/>
</dbReference>
<keyword evidence="2" id="KW-0547">Nucleotide-binding</keyword>
<dbReference type="Pfam" id="PF13481">
    <property type="entry name" value="AAA_25"/>
    <property type="match status" value="1"/>
</dbReference>
<dbReference type="CDD" id="cd01125">
    <property type="entry name" value="RepA_RSF1010_like"/>
    <property type="match status" value="1"/>
</dbReference>
<keyword evidence="2" id="KW-0378">Hydrolase</keyword>